<feature type="transmembrane region" description="Helical" evidence="1">
    <location>
        <begin position="223"/>
        <end position="246"/>
    </location>
</feature>
<evidence type="ECO:0000313" key="3">
    <source>
        <dbReference type="Proteomes" id="UP000823618"/>
    </source>
</evidence>
<feature type="transmembrane region" description="Helical" evidence="1">
    <location>
        <begin position="180"/>
        <end position="203"/>
    </location>
</feature>
<comment type="caution">
    <text evidence="2">The sequence shown here is derived from an EMBL/GenBank/DDBJ whole genome shotgun (WGS) entry which is preliminary data.</text>
</comment>
<dbReference type="AlphaFoldDB" id="A0A9D9I2C3"/>
<feature type="transmembrane region" description="Helical" evidence="1">
    <location>
        <begin position="104"/>
        <end position="124"/>
    </location>
</feature>
<gene>
    <name evidence="2" type="ORF">IAC13_08595</name>
</gene>
<feature type="transmembrane region" description="Helical" evidence="1">
    <location>
        <begin position="52"/>
        <end position="75"/>
    </location>
</feature>
<feature type="transmembrane region" description="Helical" evidence="1">
    <location>
        <begin position="156"/>
        <end position="173"/>
    </location>
</feature>
<evidence type="ECO:0000313" key="2">
    <source>
        <dbReference type="EMBL" id="MBO8463974.1"/>
    </source>
</evidence>
<proteinExistence type="predicted"/>
<dbReference type="Proteomes" id="UP000823618">
    <property type="component" value="Unassembled WGS sequence"/>
</dbReference>
<reference evidence="2" key="2">
    <citation type="journal article" date="2021" name="PeerJ">
        <title>Extensive microbial diversity within the chicken gut microbiome revealed by metagenomics and culture.</title>
        <authorList>
            <person name="Gilroy R."/>
            <person name="Ravi A."/>
            <person name="Getino M."/>
            <person name="Pursley I."/>
            <person name="Horton D.L."/>
            <person name="Alikhan N.F."/>
            <person name="Baker D."/>
            <person name="Gharbi K."/>
            <person name="Hall N."/>
            <person name="Watson M."/>
            <person name="Adriaenssens E.M."/>
            <person name="Foster-Nyarko E."/>
            <person name="Jarju S."/>
            <person name="Secka A."/>
            <person name="Antonio M."/>
            <person name="Oren A."/>
            <person name="Chaudhuri R.R."/>
            <person name="La Ragione R."/>
            <person name="Hildebrand F."/>
            <person name="Pallen M.J."/>
        </authorList>
    </citation>
    <scope>NUCLEOTIDE SEQUENCE</scope>
    <source>
        <strain evidence="2">E3-2379</strain>
    </source>
</reference>
<evidence type="ECO:0000256" key="1">
    <source>
        <dbReference type="SAM" id="Phobius"/>
    </source>
</evidence>
<dbReference type="EMBL" id="JADIML010000238">
    <property type="protein sequence ID" value="MBO8463974.1"/>
    <property type="molecule type" value="Genomic_DNA"/>
</dbReference>
<keyword evidence="1" id="KW-1133">Transmembrane helix</keyword>
<sequence length="264" mass="31393">MIRNFKLEIERNIKSIFLSGCMIMLLVLFAYSDSISIIHQYGKFKWGEWTNILLNDTYTAIYGFSFVFLYLLIIWNRKKENEMYFLIRYKNRDDYYTQKYYKNILLIIIVMLWILVCGCMTEFFCSSIQNEMSTAFQKYCEVYGYSIRDYKLIESIVLYFLLFFTNMNVYFLYSDRIHSIPGVLCICGGGVFLLGGATLGAFGEQLRCMSIFTWGRGFEVMNIGFFIRIGIFVILNSILIFINFIGFRRRELRYEKGNKQYQTE</sequence>
<protein>
    <submittedName>
        <fullName evidence="2">Uncharacterized protein</fullName>
    </submittedName>
</protein>
<name>A0A9D9I2C3_9FIRM</name>
<keyword evidence="1" id="KW-0472">Membrane</keyword>
<feature type="transmembrane region" description="Helical" evidence="1">
    <location>
        <begin position="12"/>
        <end position="32"/>
    </location>
</feature>
<organism evidence="2 3">
    <name type="scientific">Candidatus Scybalomonas excrementavium</name>
    <dbReference type="NCBI Taxonomy" id="2840943"/>
    <lineage>
        <taxon>Bacteria</taxon>
        <taxon>Bacillati</taxon>
        <taxon>Bacillota</taxon>
        <taxon>Clostridia</taxon>
        <taxon>Lachnospirales</taxon>
        <taxon>Lachnospiraceae</taxon>
        <taxon>Lachnospiraceae incertae sedis</taxon>
        <taxon>Candidatus Scybalomonas</taxon>
    </lineage>
</organism>
<keyword evidence="1" id="KW-0812">Transmembrane</keyword>
<reference evidence="2" key="1">
    <citation type="submission" date="2020-10" db="EMBL/GenBank/DDBJ databases">
        <authorList>
            <person name="Gilroy R."/>
        </authorList>
    </citation>
    <scope>NUCLEOTIDE SEQUENCE</scope>
    <source>
        <strain evidence="2">E3-2379</strain>
    </source>
</reference>
<accession>A0A9D9I2C3</accession>